<evidence type="ECO:0000313" key="4">
    <source>
        <dbReference type="Proteomes" id="UP000464657"/>
    </source>
</evidence>
<evidence type="ECO:0000256" key="1">
    <source>
        <dbReference type="ARBA" id="ARBA00022777"/>
    </source>
</evidence>
<keyword evidence="1 3" id="KW-0418">Kinase</keyword>
<dbReference type="InterPro" id="IPR014721">
    <property type="entry name" value="Ribsml_uS5_D2-typ_fold_subgr"/>
</dbReference>
<dbReference type="GO" id="GO:0004413">
    <property type="term" value="F:homoserine kinase activity"/>
    <property type="evidence" value="ECO:0007669"/>
    <property type="project" value="UniProtKB-EC"/>
</dbReference>
<evidence type="ECO:0000259" key="2">
    <source>
        <dbReference type="Pfam" id="PF00288"/>
    </source>
</evidence>
<dbReference type="GO" id="GO:0005524">
    <property type="term" value="F:ATP binding"/>
    <property type="evidence" value="ECO:0007669"/>
    <property type="project" value="InterPro"/>
</dbReference>
<dbReference type="Pfam" id="PF00288">
    <property type="entry name" value="GHMP_kinases_N"/>
    <property type="match status" value="1"/>
</dbReference>
<feature type="domain" description="GHMP kinase N-terminal" evidence="2">
    <location>
        <begin position="86"/>
        <end position="152"/>
    </location>
</feature>
<accession>A0A7L4ZG95</accession>
<keyword evidence="3" id="KW-0808">Transferase</keyword>
<reference evidence="3 4" key="1">
    <citation type="journal article" date="2013" name="Int. J. Syst. Evol. Microbiol.">
        <title>Kordia antarctica sp. nov., isolated from Antarctic seawater.</title>
        <authorList>
            <person name="Baek K."/>
            <person name="Choi A."/>
            <person name="Kang I."/>
            <person name="Lee K."/>
            <person name="Cho J.C."/>
        </authorList>
    </citation>
    <scope>NUCLEOTIDE SEQUENCE [LARGE SCALE GENOMIC DNA]</scope>
    <source>
        <strain evidence="3 4">IMCC3317</strain>
    </source>
</reference>
<keyword evidence="4" id="KW-1185">Reference proteome</keyword>
<dbReference type="Proteomes" id="UP000464657">
    <property type="component" value="Chromosome"/>
</dbReference>
<name>A0A7L4ZG95_9FLAO</name>
<dbReference type="EC" id="2.7.1.39" evidence="3"/>
<dbReference type="EMBL" id="CP019288">
    <property type="protein sequence ID" value="QHI35441.1"/>
    <property type="molecule type" value="Genomic_DNA"/>
</dbReference>
<gene>
    <name evidence="3" type="primary">thrB_1</name>
    <name evidence="3" type="ORF">IMCC3317_07870</name>
</gene>
<dbReference type="Gene3D" id="3.30.230.10">
    <property type="match status" value="1"/>
</dbReference>
<proteinExistence type="predicted"/>
<dbReference type="KEGG" id="kan:IMCC3317_07870"/>
<dbReference type="SUPFAM" id="SSF54211">
    <property type="entry name" value="Ribosomal protein S5 domain 2-like"/>
    <property type="match status" value="1"/>
</dbReference>
<protein>
    <submittedName>
        <fullName evidence="3">Homoserine kinase</fullName>
        <ecNumber evidence="3">2.7.1.39</ecNumber>
    </submittedName>
</protein>
<dbReference type="InterPro" id="IPR006204">
    <property type="entry name" value="GHMP_kinase_N_dom"/>
</dbReference>
<dbReference type="AlphaFoldDB" id="A0A7L4ZG95"/>
<sequence>MEIEKIKALYQEKLQATNKNWKVPGVGSSFCHHGEILQGEFYCDELKQSVYGLCTLKCNIFSSKAQFYKTDDKEIKVFPEYKIKAKKGVENLLKYLNINIGGRLVIDSDIRPKLGFGSSTTDVVSSIMAVLDVLELELNEMTIAKLAVYSETASDSIMFKDEVLFAQRKGLIIEKFPQSIPQIHVLGFSDPSNDGYCTVSMEPLKYNSKEKLQFNELRDILRNSIKTQDVNLLGKVTTQSTLINQNYYQKKNLDKILKIMEDNQSAGIQISHSGNLMGLIWDNSIPFIEDKIENTKEQLRALNIKSFWTFTK</sequence>
<evidence type="ECO:0000313" key="3">
    <source>
        <dbReference type="EMBL" id="QHI35441.1"/>
    </source>
</evidence>
<dbReference type="OrthoDB" id="4548147at2"/>
<dbReference type="InterPro" id="IPR020568">
    <property type="entry name" value="Ribosomal_Su5_D2-typ_SF"/>
</dbReference>
<dbReference type="RefSeq" id="WP_160128183.1">
    <property type="nucleotide sequence ID" value="NZ_CP019288.1"/>
</dbReference>
<organism evidence="3 4">
    <name type="scientific">Kordia antarctica</name>
    <dbReference type="NCBI Taxonomy" id="1218801"/>
    <lineage>
        <taxon>Bacteria</taxon>
        <taxon>Pseudomonadati</taxon>
        <taxon>Bacteroidota</taxon>
        <taxon>Flavobacteriia</taxon>
        <taxon>Flavobacteriales</taxon>
        <taxon>Flavobacteriaceae</taxon>
        <taxon>Kordia</taxon>
    </lineage>
</organism>